<protein>
    <submittedName>
        <fullName evidence="2">Uncharacterized protein</fullName>
    </submittedName>
</protein>
<evidence type="ECO:0000313" key="2">
    <source>
        <dbReference type="EMBL" id="EME46329.1"/>
    </source>
</evidence>
<reference evidence="2 3" key="2">
    <citation type="journal article" date="2012" name="PLoS Pathog.">
        <title>Diverse lifestyles and strategies of plant pathogenesis encoded in the genomes of eighteen Dothideomycetes fungi.</title>
        <authorList>
            <person name="Ohm R.A."/>
            <person name="Feau N."/>
            <person name="Henrissat B."/>
            <person name="Schoch C.L."/>
            <person name="Horwitz B.A."/>
            <person name="Barry K.W."/>
            <person name="Condon B.J."/>
            <person name="Copeland A.C."/>
            <person name="Dhillon B."/>
            <person name="Glaser F."/>
            <person name="Hesse C.N."/>
            <person name="Kosti I."/>
            <person name="LaButti K."/>
            <person name="Lindquist E.A."/>
            <person name="Lucas S."/>
            <person name="Salamov A.A."/>
            <person name="Bradshaw R.E."/>
            <person name="Ciuffetti L."/>
            <person name="Hamelin R.C."/>
            <person name="Kema G.H.J."/>
            <person name="Lawrence C."/>
            <person name="Scott J.A."/>
            <person name="Spatafora J.W."/>
            <person name="Turgeon B.G."/>
            <person name="de Wit P.J.G.M."/>
            <person name="Zhong S."/>
            <person name="Goodwin S.B."/>
            <person name="Grigoriev I.V."/>
        </authorList>
    </citation>
    <scope>NUCLEOTIDE SEQUENCE [LARGE SCALE GENOMIC DNA]</scope>
    <source>
        <strain evidence="3">NZE10 / CBS 128990</strain>
    </source>
</reference>
<dbReference type="HOGENOM" id="CLU_1411920_0_0_1"/>
<feature type="compositionally biased region" description="Polar residues" evidence="1">
    <location>
        <begin position="124"/>
        <end position="136"/>
    </location>
</feature>
<feature type="region of interest" description="Disordered" evidence="1">
    <location>
        <begin position="116"/>
        <end position="179"/>
    </location>
</feature>
<dbReference type="AlphaFoldDB" id="N1PV96"/>
<evidence type="ECO:0000256" key="1">
    <source>
        <dbReference type="SAM" id="MobiDB-lite"/>
    </source>
</evidence>
<dbReference type="EMBL" id="KB446537">
    <property type="protein sequence ID" value="EME46329.1"/>
    <property type="molecule type" value="Genomic_DNA"/>
</dbReference>
<sequence length="193" mass="21123">MNCSALHDLAAVRGSDLRHVSTSQTDAARLHPRSPRTAIFPICDMQLALTTLKKPQLALGICRCCDRYLRHLVHESKQPINTLGTQGQGVLNGELVDTLASTPTPTPMPPTILLSLHAGRDPSRSSAPRPTHARTSTTHHHESPMIEHGSPPTVHPPFPYNFGQTTRRQSSVPRGLGTLENMDDFSFEQAMAE</sequence>
<feature type="non-terminal residue" evidence="2">
    <location>
        <position position="193"/>
    </location>
</feature>
<dbReference type="Proteomes" id="UP000016933">
    <property type="component" value="Unassembled WGS sequence"/>
</dbReference>
<accession>N1PV96</accession>
<proteinExistence type="predicted"/>
<reference evidence="3" key="1">
    <citation type="journal article" date="2012" name="PLoS Genet.">
        <title>The genomes of the fungal plant pathogens Cladosporium fulvum and Dothistroma septosporum reveal adaptation to different hosts and lifestyles but also signatures of common ancestry.</title>
        <authorList>
            <person name="de Wit P.J.G.M."/>
            <person name="van der Burgt A."/>
            <person name="Oekmen B."/>
            <person name="Stergiopoulos I."/>
            <person name="Abd-Elsalam K.A."/>
            <person name="Aerts A.L."/>
            <person name="Bahkali A.H."/>
            <person name="Beenen H.G."/>
            <person name="Chettri P."/>
            <person name="Cox M.P."/>
            <person name="Datema E."/>
            <person name="de Vries R.P."/>
            <person name="Dhillon B."/>
            <person name="Ganley A.R."/>
            <person name="Griffiths S.A."/>
            <person name="Guo Y."/>
            <person name="Hamelin R.C."/>
            <person name="Henrissat B."/>
            <person name="Kabir M.S."/>
            <person name="Jashni M.K."/>
            <person name="Kema G."/>
            <person name="Klaubauf S."/>
            <person name="Lapidus A."/>
            <person name="Levasseur A."/>
            <person name="Lindquist E."/>
            <person name="Mehrabi R."/>
            <person name="Ohm R.A."/>
            <person name="Owen T.J."/>
            <person name="Salamov A."/>
            <person name="Schwelm A."/>
            <person name="Schijlen E."/>
            <person name="Sun H."/>
            <person name="van den Burg H.A."/>
            <person name="van Ham R.C.H.J."/>
            <person name="Zhang S."/>
            <person name="Goodwin S.B."/>
            <person name="Grigoriev I.V."/>
            <person name="Collemare J."/>
            <person name="Bradshaw R.E."/>
        </authorList>
    </citation>
    <scope>NUCLEOTIDE SEQUENCE [LARGE SCALE GENOMIC DNA]</scope>
    <source>
        <strain evidence="3">NZE10 / CBS 128990</strain>
    </source>
</reference>
<keyword evidence="3" id="KW-1185">Reference proteome</keyword>
<feature type="compositionally biased region" description="Polar residues" evidence="1">
    <location>
        <begin position="162"/>
        <end position="172"/>
    </location>
</feature>
<gene>
    <name evidence="2" type="ORF">DOTSEDRAFT_78645</name>
</gene>
<organism evidence="2 3">
    <name type="scientific">Dothistroma septosporum (strain NZE10 / CBS 128990)</name>
    <name type="common">Red band needle blight fungus</name>
    <name type="synonym">Mycosphaerella pini</name>
    <dbReference type="NCBI Taxonomy" id="675120"/>
    <lineage>
        <taxon>Eukaryota</taxon>
        <taxon>Fungi</taxon>
        <taxon>Dikarya</taxon>
        <taxon>Ascomycota</taxon>
        <taxon>Pezizomycotina</taxon>
        <taxon>Dothideomycetes</taxon>
        <taxon>Dothideomycetidae</taxon>
        <taxon>Mycosphaerellales</taxon>
        <taxon>Mycosphaerellaceae</taxon>
        <taxon>Dothistroma</taxon>
    </lineage>
</organism>
<evidence type="ECO:0000313" key="3">
    <source>
        <dbReference type="Proteomes" id="UP000016933"/>
    </source>
</evidence>
<name>N1PV96_DOTSN</name>